<feature type="transmembrane region" description="Helical" evidence="26">
    <location>
        <begin position="288"/>
        <end position="307"/>
    </location>
</feature>
<evidence type="ECO:0000256" key="14">
    <source>
        <dbReference type="ARBA" id="ARBA00044893"/>
    </source>
</evidence>
<dbReference type="SUPFAM" id="SSF103473">
    <property type="entry name" value="MFS general substrate transporter"/>
    <property type="match status" value="1"/>
</dbReference>
<comment type="catalytic activity">
    <reaction evidence="14">
        <text>L-alpha-aminoacyl-L-lysine(out) = L-alpha-aminoacyl-L-lysine(in)</text>
        <dbReference type="Rhea" id="RHEA:79383"/>
        <dbReference type="ChEBI" id="CHEBI:229966"/>
    </reaction>
</comment>
<evidence type="ECO:0000256" key="21">
    <source>
        <dbReference type="ARBA" id="ARBA00044924"/>
    </source>
</evidence>
<evidence type="ECO:0000256" key="22">
    <source>
        <dbReference type="ARBA" id="ARBA00044985"/>
    </source>
</evidence>
<evidence type="ECO:0000256" key="15">
    <source>
        <dbReference type="ARBA" id="ARBA00044898"/>
    </source>
</evidence>
<dbReference type="Proteomes" id="UP000823823">
    <property type="component" value="Unassembled WGS sequence"/>
</dbReference>
<evidence type="ECO:0000256" key="10">
    <source>
        <dbReference type="ARBA" id="ARBA00044878"/>
    </source>
</evidence>
<comment type="catalytic activity">
    <reaction evidence="9">
        <text>L-lysyl-L-alanine(out) = L-lysyl-L-alanine(in)</text>
        <dbReference type="Rhea" id="RHEA:79399"/>
        <dbReference type="ChEBI" id="CHEBI:229954"/>
    </reaction>
</comment>
<comment type="catalytic activity">
    <reaction evidence="13">
        <text>L-lysyl-L-alpha-amino acid(out) = L-lysyl-L-alpha-amino acid(in)</text>
        <dbReference type="Rhea" id="RHEA:79387"/>
        <dbReference type="ChEBI" id="CHEBI:229965"/>
    </reaction>
</comment>
<evidence type="ECO:0000256" key="11">
    <source>
        <dbReference type="ARBA" id="ARBA00044881"/>
    </source>
</evidence>
<sequence>MASLGSGSRVTRAHLVWAVGVFAYLCAVSGRASFGVASVEASERFGVDGAVLSLFGVVQLGTYAAAQIPAGLLLDRLGPRRMLVLGAVTMAIGQVLLAFATDVPTALVARLLTGVGDAATLISVVRLIATWFPTTQVPVFTQLATMIGQFGQAVAAVPFLALLVNAGWTAAWGSLAFLLVFSVLLVIAIVQDEPPGEPGAAPTPVTRPGQVLKDVFTSRAAWSGFFVHWMCLVSVNAFLFMWGVPYMTSLGIGSAEVGTLLTINVVIMVALGPLIGVVTGRFPRRRPLLGWIAGSVLTVTWAVTLLVPGPMTAWQLLPLITAMAIGSATCSVGFDLARTGVPRRAIGTATGMVNIGGYSASLVAVLLIGIVLDLRTGDGAAALADYRVALASQGLLMIAAGVGLWITTRRRPQDLPAAQHT</sequence>
<dbReference type="PROSITE" id="PS50850">
    <property type="entry name" value="MFS"/>
    <property type="match status" value="1"/>
</dbReference>
<feature type="transmembrane region" description="Helical" evidence="26">
    <location>
        <begin position="82"/>
        <end position="101"/>
    </location>
</feature>
<dbReference type="EMBL" id="DWZH01000083">
    <property type="protein sequence ID" value="HJB10954.1"/>
    <property type="molecule type" value="Genomic_DNA"/>
</dbReference>
<comment type="catalytic activity">
    <reaction evidence="16">
        <text>L-arginyl-L-alpha-amino acid(out) = L-arginyl-L-alpha-amino acid(in)</text>
        <dbReference type="Rhea" id="RHEA:79371"/>
        <dbReference type="ChEBI" id="CHEBI:84315"/>
    </reaction>
</comment>
<comment type="catalytic activity">
    <reaction evidence="10">
        <text>L-histidyl-glycine(out) = L-histidyl-glycine(in)</text>
        <dbReference type="Rhea" id="RHEA:79395"/>
        <dbReference type="ChEBI" id="CHEBI:229957"/>
    </reaction>
</comment>
<keyword evidence="7 26" id="KW-0472">Membrane</keyword>
<dbReference type="AlphaFoldDB" id="A0A9D2RP24"/>
<evidence type="ECO:0000256" key="4">
    <source>
        <dbReference type="ARBA" id="ARBA00022448"/>
    </source>
</evidence>
<evidence type="ECO:0000256" key="17">
    <source>
        <dbReference type="ARBA" id="ARBA00044900"/>
    </source>
</evidence>
<evidence type="ECO:0000256" key="8">
    <source>
        <dbReference type="ARBA" id="ARBA00023228"/>
    </source>
</evidence>
<feature type="domain" description="Major facilitator superfamily (MFS) profile" evidence="27">
    <location>
        <begin position="15"/>
        <end position="411"/>
    </location>
</feature>
<evidence type="ECO:0000256" key="9">
    <source>
        <dbReference type="ARBA" id="ARBA00044876"/>
    </source>
</evidence>
<feature type="transmembrane region" description="Helical" evidence="26">
    <location>
        <begin position="107"/>
        <end position="128"/>
    </location>
</feature>
<feature type="transmembrane region" description="Helical" evidence="26">
    <location>
        <begin position="313"/>
        <end position="334"/>
    </location>
</feature>
<comment type="catalytic activity">
    <reaction evidence="15">
        <text>L-aspartyl-L-lysine(out) = L-aspartyl-L-lysine(in)</text>
        <dbReference type="Rhea" id="RHEA:79411"/>
        <dbReference type="ChEBI" id="CHEBI:229953"/>
    </reaction>
</comment>
<keyword evidence="4" id="KW-0813">Transport</keyword>
<dbReference type="PANTHER" id="PTHR23512:SF3">
    <property type="entry name" value="MAJOR FACILITATOR SUPERFAMILY DOMAIN-CONTAINING PROTEIN 1"/>
    <property type="match status" value="1"/>
</dbReference>
<evidence type="ECO:0000256" key="24">
    <source>
        <dbReference type="ARBA" id="ARBA00045709"/>
    </source>
</evidence>
<comment type="catalytic activity">
    <reaction evidence="21">
        <text>L-lysyl-glycine(out) = L-lysyl-glycine(in)</text>
        <dbReference type="Rhea" id="RHEA:79407"/>
        <dbReference type="ChEBI" id="CHEBI:191202"/>
    </reaction>
</comment>
<feature type="transmembrane region" description="Helical" evidence="26">
    <location>
        <begin position="170"/>
        <end position="190"/>
    </location>
</feature>
<evidence type="ECO:0000313" key="29">
    <source>
        <dbReference type="Proteomes" id="UP000823823"/>
    </source>
</evidence>
<comment type="catalytic activity">
    <reaction evidence="17">
        <text>L-lysyl-L-lysine(out) = L-lysyl-L-lysine(in)</text>
        <dbReference type="Rhea" id="RHEA:79403"/>
        <dbReference type="ChEBI" id="CHEBI:229956"/>
    </reaction>
</comment>
<comment type="catalytic activity">
    <reaction evidence="11">
        <text>L-alpha-aminoacyl-L-arginine(out) = L-alpha-aminoacyl-L-arginine(in)</text>
        <dbReference type="Rhea" id="RHEA:79367"/>
        <dbReference type="ChEBI" id="CHEBI:229968"/>
    </reaction>
</comment>
<keyword evidence="5 26" id="KW-0812">Transmembrane</keyword>
<comment type="catalytic activity">
    <reaction evidence="20">
        <text>L-alanyl-L-lysine(out) = L-alanyl-L-lysine(in)</text>
        <dbReference type="Rhea" id="RHEA:79415"/>
        <dbReference type="ChEBI" id="CHEBI:192470"/>
    </reaction>
</comment>
<evidence type="ECO:0000256" key="20">
    <source>
        <dbReference type="ARBA" id="ARBA00044919"/>
    </source>
</evidence>
<comment type="function">
    <text evidence="24">Lysosomal dipeptide uniporter that selectively exports lysine, arginine or histidine-containing dipeptides with a net positive charge from the lysosome lumen into the cytosol. Could play a role in a specific type of protein O-glycosylation indirectly regulating macrophages migration and tissue invasion. Also essential for liver homeostasis.</text>
</comment>
<feature type="transmembrane region" description="Helical" evidence="26">
    <location>
        <begin position="355"/>
        <end position="374"/>
    </location>
</feature>
<keyword evidence="6 26" id="KW-1133">Transmembrane helix</keyword>
<comment type="caution">
    <text evidence="28">The sequence shown here is derived from an EMBL/GenBank/DDBJ whole genome shotgun (WGS) entry which is preliminary data.</text>
</comment>
<evidence type="ECO:0000256" key="23">
    <source>
        <dbReference type="ARBA" id="ARBA00045018"/>
    </source>
</evidence>
<reference evidence="28" key="2">
    <citation type="submission" date="2021-04" db="EMBL/GenBank/DDBJ databases">
        <authorList>
            <person name="Gilroy R."/>
        </authorList>
    </citation>
    <scope>NUCLEOTIDE SEQUENCE</scope>
    <source>
        <strain evidence="28">ChiHjej13B12-24818</strain>
    </source>
</reference>
<comment type="similarity">
    <text evidence="3">Belongs to the major facilitator superfamily.</text>
</comment>
<feature type="transmembrane region" description="Helical" evidence="26">
    <location>
        <begin position="386"/>
        <end position="406"/>
    </location>
</feature>
<name>A0A9D2RP24_9MICO</name>
<dbReference type="GO" id="GO:0022857">
    <property type="term" value="F:transmembrane transporter activity"/>
    <property type="evidence" value="ECO:0007669"/>
    <property type="project" value="InterPro"/>
</dbReference>
<evidence type="ECO:0000256" key="19">
    <source>
        <dbReference type="ARBA" id="ARBA00044912"/>
    </source>
</evidence>
<evidence type="ECO:0000313" key="28">
    <source>
        <dbReference type="EMBL" id="HJB10954.1"/>
    </source>
</evidence>
<comment type="subunit">
    <text evidence="25">Homodimer. Interacts with lysosomal protein GLMP (via lumenal domain); the interaction starts while both proteins are still in the endoplasmic reticulum and is required for stabilization of MFSD1 in lysosomes but has no direct effect on its targeting to lysosomes or transporter activity.</text>
</comment>
<accession>A0A9D2RP24</accession>
<evidence type="ECO:0000256" key="6">
    <source>
        <dbReference type="ARBA" id="ARBA00022989"/>
    </source>
</evidence>
<feature type="transmembrane region" description="Helical" evidence="26">
    <location>
        <begin position="12"/>
        <end position="30"/>
    </location>
</feature>
<proteinExistence type="inferred from homology"/>
<comment type="catalytic activity">
    <reaction evidence="19">
        <text>L-histidyl-L-alpha-amino acid(out) = L-histidyl-L-alpha-amino acid(in)</text>
        <dbReference type="Rhea" id="RHEA:79379"/>
        <dbReference type="ChEBI" id="CHEBI:229964"/>
    </reaction>
</comment>
<dbReference type="CDD" id="cd06174">
    <property type="entry name" value="MFS"/>
    <property type="match status" value="1"/>
</dbReference>
<dbReference type="PANTHER" id="PTHR23512">
    <property type="entry name" value="MAJOR FACILITATOR SUPERFAMILY DOMAIN-CONTAINING PROTEIN 1"/>
    <property type="match status" value="1"/>
</dbReference>
<dbReference type="InterPro" id="IPR052187">
    <property type="entry name" value="MFSD1"/>
</dbReference>
<protein>
    <recommendedName>
        <fullName evidence="22">Lysosomal dipeptide transporter MFSD1</fullName>
    </recommendedName>
    <alternativeName>
        <fullName evidence="23">Major facilitator superfamily domain-containing protein 1</fullName>
    </alternativeName>
</protein>
<evidence type="ECO:0000256" key="25">
    <source>
        <dbReference type="ARBA" id="ARBA00046376"/>
    </source>
</evidence>
<evidence type="ECO:0000256" key="12">
    <source>
        <dbReference type="ARBA" id="ARBA00044884"/>
    </source>
</evidence>
<reference evidence="28" key="1">
    <citation type="journal article" date="2021" name="PeerJ">
        <title>Extensive microbial diversity within the chicken gut microbiome revealed by metagenomics and culture.</title>
        <authorList>
            <person name="Gilroy R."/>
            <person name="Ravi A."/>
            <person name="Getino M."/>
            <person name="Pursley I."/>
            <person name="Horton D.L."/>
            <person name="Alikhan N.F."/>
            <person name="Baker D."/>
            <person name="Gharbi K."/>
            <person name="Hall N."/>
            <person name="Watson M."/>
            <person name="Adriaenssens E.M."/>
            <person name="Foster-Nyarko E."/>
            <person name="Jarju S."/>
            <person name="Secka A."/>
            <person name="Antonio M."/>
            <person name="Oren A."/>
            <person name="Chaudhuri R.R."/>
            <person name="La Ragione R."/>
            <person name="Hildebrand F."/>
            <person name="Pallen M.J."/>
        </authorList>
    </citation>
    <scope>NUCLEOTIDE SEQUENCE</scope>
    <source>
        <strain evidence="28">ChiHjej13B12-24818</strain>
    </source>
</reference>
<organism evidence="28 29">
    <name type="scientific">Candidatus Brachybacterium merdavium</name>
    <dbReference type="NCBI Taxonomy" id="2838513"/>
    <lineage>
        <taxon>Bacteria</taxon>
        <taxon>Bacillati</taxon>
        <taxon>Actinomycetota</taxon>
        <taxon>Actinomycetes</taxon>
        <taxon>Micrococcales</taxon>
        <taxon>Dermabacteraceae</taxon>
        <taxon>Brachybacterium</taxon>
    </lineage>
</organism>
<dbReference type="GO" id="GO:0005765">
    <property type="term" value="C:lysosomal membrane"/>
    <property type="evidence" value="ECO:0007669"/>
    <property type="project" value="UniProtKB-SubCell"/>
</dbReference>
<comment type="catalytic activity">
    <reaction evidence="12">
        <text>L-alpha-aminoacyl-L-histidine(out) = L-alpha-aminoacyl-L-histidine(in)</text>
        <dbReference type="Rhea" id="RHEA:79375"/>
        <dbReference type="ChEBI" id="CHEBI:229967"/>
    </reaction>
</comment>
<feature type="transmembrane region" description="Helical" evidence="26">
    <location>
        <begin position="50"/>
        <end position="70"/>
    </location>
</feature>
<dbReference type="Pfam" id="PF07690">
    <property type="entry name" value="MFS_1"/>
    <property type="match status" value="1"/>
</dbReference>
<evidence type="ECO:0000256" key="16">
    <source>
        <dbReference type="ARBA" id="ARBA00044899"/>
    </source>
</evidence>
<dbReference type="InterPro" id="IPR020846">
    <property type="entry name" value="MFS_dom"/>
</dbReference>
<dbReference type="InterPro" id="IPR011701">
    <property type="entry name" value="MFS"/>
</dbReference>
<dbReference type="Gene3D" id="1.20.1250.20">
    <property type="entry name" value="MFS general substrate transporter like domains"/>
    <property type="match status" value="2"/>
</dbReference>
<dbReference type="InterPro" id="IPR036259">
    <property type="entry name" value="MFS_trans_sf"/>
</dbReference>
<dbReference type="GO" id="GO:0005886">
    <property type="term" value="C:plasma membrane"/>
    <property type="evidence" value="ECO:0007669"/>
    <property type="project" value="UniProtKB-SubCell"/>
</dbReference>
<evidence type="ECO:0000256" key="5">
    <source>
        <dbReference type="ARBA" id="ARBA00022692"/>
    </source>
</evidence>
<keyword evidence="8" id="KW-0458">Lysosome</keyword>
<comment type="subcellular location">
    <subcellularLocation>
        <location evidence="2">Cell membrane</location>
        <topology evidence="2">Multi-pass membrane protein</topology>
    </subcellularLocation>
    <subcellularLocation>
        <location evidence="1">Lysosome membrane</location>
        <topology evidence="1">Multi-pass membrane protein</topology>
    </subcellularLocation>
</comment>
<evidence type="ECO:0000259" key="27">
    <source>
        <dbReference type="PROSITE" id="PS50850"/>
    </source>
</evidence>
<evidence type="ECO:0000256" key="2">
    <source>
        <dbReference type="ARBA" id="ARBA00004651"/>
    </source>
</evidence>
<evidence type="ECO:0000256" key="26">
    <source>
        <dbReference type="SAM" id="Phobius"/>
    </source>
</evidence>
<comment type="catalytic activity">
    <reaction evidence="18">
        <text>L-arginyl-glycine(out) = L-arginyl-glycine(in)</text>
        <dbReference type="Rhea" id="RHEA:79391"/>
        <dbReference type="ChEBI" id="CHEBI:229955"/>
    </reaction>
</comment>
<gene>
    <name evidence="28" type="ORF">H9786_10575</name>
</gene>
<evidence type="ECO:0000256" key="3">
    <source>
        <dbReference type="ARBA" id="ARBA00008335"/>
    </source>
</evidence>
<feature type="transmembrane region" description="Helical" evidence="26">
    <location>
        <begin position="257"/>
        <end position="276"/>
    </location>
</feature>
<evidence type="ECO:0000256" key="7">
    <source>
        <dbReference type="ARBA" id="ARBA00023136"/>
    </source>
</evidence>
<evidence type="ECO:0000256" key="18">
    <source>
        <dbReference type="ARBA" id="ARBA00044903"/>
    </source>
</evidence>
<evidence type="ECO:0000256" key="1">
    <source>
        <dbReference type="ARBA" id="ARBA00004155"/>
    </source>
</evidence>
<feature type="transmembrane region" description="Helical" evidence="26">
    <location>
        <begin position="225"/>
        <end position="245"/>
    </location>
</feature>
<evidence type="ECO:0000256" key="13">
    <source>
        <dbReference type="ARBA" id="ARBA00044891"/>
    </source>
</evidence>